<keyword evidence="5" id="KW-0472">Membrane</keyword>
<dbReference type="AlphaFoldDB" id="B5RP90"/>
<comment type="function">
    <text evidence="1">The Vlp and Vsp proteins are antigenically distinct proteins, only one vlp or vsp gene is transcriptionally active at any one time. Switching between these genes is a mechanism of host immune response evasion.</text>
</comment>
<dbReference type="GO" id="GO:0009279">
    <property type="term" value="C:cell outer membrane"/>
    <property type="evidence" value="ECO:0007669"/>
    <property type="project" value="UniProtKB-SubCell"/>
</dbReference>
<dbReference type="Pfam" id="PF01441">
    <property type="entry name" value="Lipoprotein_6"/>
    <property type="match status" value="1"/>
</dbReference>
<organism evidence="9 10">
    <name type="scientific">Borrelia duttonii (strain Ly)</name>
    <dbReference type="NCBI Taxonomy" id="412419"/>
    <lineage>
        <taxon>Bacteria</taxon>
        <taxon>Pseudomonadati</taxon>
        <taxon>Spirochaetota</taxon>
        <taxon>Spirochaetia</taxon>
        <taxon>Spirochaetales</taxon>
        <taxon>Borreliaceae</taxon>
        <taxon>Borrelia</taxon>
    </lineage>
</organism>
<dbReference type="InterPro" id="IPR036437">
    <property type="entry name" value="OspC-like_sf"/>
</dbReference>
<evidence type="ECO:0000256" key="3">
    <source>
        <dbReference type="ARBA" id="ARBA00008719"/>
    </source>
</evidence>
<evidence type="ECO:0000256" key="4">
    <source>
        <dbReference type="ARBA" id="ARBA00022729"/>
    </source>
</evidence>
<evidence type="ECO:0000313" key="9">
    <source>
        <dbReference type="EMBL" id="ACH94176.1"/>
    </source>
</evidence>
<protein>
    <submittedName>
        <fullName evidence="9">Vsp protein</fullName>
    </submittedName>
</protein>
<proteinExistence type="inferred from homology"/>
<geneLocation type="plasmid" evidence="9 10">
    <name>pl42</name>
</geneLocation>
<reference evidence="9 10" key="1">
    <citation type="journal article" date="2008" name="PLoS Genet.">
        <title>The genome of Borrelia recurrentis, the agent of deadly louse-borne relapsing fever, is a degraded subset of tick-borne Borrelia duttonii.</title>
        <authorList>
            <person name="Lescot M."/>
            <person name="Audic S."/>
            <person name="Robert C."/>
            <person name="Nguyen T.T."/>
            <person name="Blanc G."/>
            <person name="Cutler S.J."/>
            <person name="Wincker P."/>
            <person name="Couloux A."/>
            <person name="Claverie J.-M."/>
            <person name="Raoult D."/>
            <person name="Drancourt M."/>
        </authorList>
    </citation>
    <scope>NUCLEOTIDE SEQUENCE [LARGE SCALE GENOMIC DNA]</scope>
    <source>
        <strain evidence="9 10">Ly</strain>
    </source>
</reference>
<dbReference type="HOGENOM" id="CLU_089887_0_0_12"/>
<dbReference type="KEGG" id="bdu:BDU_3033"/>
<keyword evidence="9" id="KW-0614">Plasmid</keyword>
<comment type="similarity">
    <text evidence="3">Belongs to the variable small protein (Vsp) family.</text>
</comment>
<keyword evidence="10" id="KW-1185">Reference proteome</keyword>
<evidence type="ECO:0000313" key="10">
    <source>
        <dbReference type="Proteomes" id="UP000000611"/>
    </source>
</evidence>
<evidence type="ECO:0000256" key="1">
    <source>
        <dbReference type="ARBA" id="ARBA00003932"/>
    </source>
</evidence>
<accession>B5RP90</accession>
<keyword evidence="7" id="KW-0998">Cell outer membrane</keyword>
<dbReference type="Gene3D" id="1.20.120.240">
    <property type="entry name" value="Lipoprotein, type 6"/>
    <property type="match status" value="1"/>
</dbReference>
<keyword evidence="6" id="KW-0564">Palmitate</keyword>
<dbReference type="EMBL" id="CP000989">
    <property type="protein sequence ID" value="ACH94176.1"/>
    <property type="molecule type" value="Genomic_DNA"/>
</dbReference>
<keyword evidence="4" id="KW-0732">Signal</keyword>
<dbReference type="SUPFAM" id="SSF63515">
    <property type="entry name" value="Outer surface protein C (OspC)"/>
    <property type="match status" value="1"/>
</dbReference>
<evidence type="ECO:0000256" key="6">
    <source>
        <dbReference type="ARBA" id="ARBA00023139"/>
    </source>
</evidence>
<evidence type="ECO:0000256" key="7">
    <source>
        <dbReference type="ARBA" id="ARBA00023237"/>
    </source>
</evidence>
<evidence type="ECO:0000256" key="2">
    <source>
        <dbReference type="ARBA" id="ARBA00004459"/>
    </source>
</evidence>
<evidence type="ECO:0000256" key="8">
    <source>
        <dbReference type="ARBA" id="ARBA00023288"/>
    </source>
</evidence>
<evidence type="ECO:0000256" key="5">
    <source>
        <dbReference type="ARBA" id="ARBA00023136"/>
    </source>
</evidence>
<keyword evidence="8" id="KW-0449">Lipoprotein</keyword>
<gene>
    <name evidence="9" type="primary">vsp</name>
    <name evidence="9" type="ordered locus">BDU_3033</name>
</gene>
<comment type="subcellular location">
    <subcellularLocation>
        <location evidence="2">Cell outer membrane</location>
        <topology evidence="2">Lipid-anchor</topology>
    </subcellularLocation>
</comment>
<dbReference type="Proteomes" id="UP000000611">
    <property type="component" value="Plasmid pl42"/>
</dbReference>
<dbReference type="InterPro" id="IPR001800">
    <property type="entry name" value="Lipoprotein_OspC"/>
</dbReference>
<sequence length="242" mass="25726">MKIEGVEGEIKGKRGKERVKRMDKRGNRMRIKGIILMIMIVMGCNSGGVKEGAENGTGENKNGNKGIVTRKDGTVLDLVKISQKIKEVSDFVVGVTEVDALVKSIDNLVAALGKKISAQGTADIANKNASLVVGAYNIIASVETKLTVLEQIVGAISTDLKAKVADAKTKSTAFLTKVKQSSADIGKDDTSAADAQKALKRDNNDKQKGADELDKLYLAIVDLVKAANNLLEATINDLVQTS</sequence>
<name>B5RP90_BORDL</name>